<evidence type="ECO:0000313" key="2">
    <source>
        <dbReference type="Proteomes" id="UP000546584"/>
    </source>
</evidence>
<name>A0AAJ3H8H6_9PSED</name>
<evidence type="ECO:0008006" key="3">
    <source>
        <dbReference type="Google" id="ProtNLM"/>
    </source>
</evidence>
<proteinExistence type="predicted"/>
<organism evidence="1 2">
    <name type="scientific">Pseudomonas yamanorum</name>
    <dbReference type="NCBI Taxonomy" id="515393"/>
    <lineage>
        <taxon>Bacteria</taxon>
        <taxon>Pseudomonadati</taxon>
        <taxon>Pseudomonadota</taxon>
        <taxon>Gammaproteobacteria</taxon>
        <taxon>Pseudomonadales</taxon>
        <taxon>Pseudomonadaceae</taxon>
        <taxon>Pseudomonas</taxon>
    </lineage>
</organism>
<dbReference type="RefSeq" id="WP_177026858.1">
    <property type="nucleotide sequence ID" value="NZ_JACAQR010000030.1"/>
</dbReference>
<accession>A0AAJ3H8H6</accession>
<sequence length="228" mass="25657">MKVWCTVASLILLAGCQTQDPHSSYPLTEKQLAQKQLTEDMSVIEPFTNAHPWIGEEVESPDSDEWLIAIERFKKMGPAYLAQRDQQYQLEQQHKMLKVQGEAQKIEDYRNAVASKKRKTYAGSFMKAYFRLLEASRYQRPISELSMSSAGMYSGVFDLDAPFMINNCDTSYCTATAVIPPENFALHISVLIPRRLHAGDAIPPSLIEVFGIDQHGDFVVNVLGPNTP</sequence>
<dbReference type="PROSITE" id="PS51257">
    <property type="entry name" value="PROKAR_LIPOPROTEIN"/>
    <property type="match status" value="1"/>
</dbReference>
<dbReference type="Proteomes" id="UP000546584">
    <property type="component" value="Unassembled WGS sequence"/>
</dbReference>
<gene>
    <name evidence="1" type="ORF">HX826_21495</name>
</gene>
<dbReference type="EMBL" id="JACAQR010000030">
    <property type="protein sequence ID" value="NWD44459.1"/>
    <property type="molecule type" value="Genomic_DNA"/>
</dbReference>
<comment type="caution">
    <text evidence="1">The sequence shown here is derived from an EMBL/GenBank/DDBJ whole genome shotgun (WGS) entry which is preliminary data.</text>
</comment>
<protein>
    <recommendedName>
        <fullName evidence="3">Lipoprotein</fullName>
    </recommendedName>
</protein>
<reference evidence="1 2" key="1">
    <citation type="submission" date="2020-04" db="EMBL/GenBank/DDBJ databases">
        <title>Molecular characterization of pseudomonads from Agaricus bisporus reveal novel blotch 2 pathogens in Western Europe.</title>
        <authorList>
            <person name="Taparia T."/>
            <person name="Krijger M."/>
            <person name="Haynes E."/>
            <person name="Elpinstone J.G."/>
            <person name="Noble R."/>
            <person name="Van Der Wolf J."/>
        </authorList>
    </citation>
    <scope>NUCLEOTIDE SEQUENCE [LARGE SCALE GENOMIC DNA]</scope>
    <source>
        <strain evidence="1 2">IPO3753</strain>
    </source>
</reference>
<evidence type="ECO:0000313" key="1">
    <source>
        <dbReference type="EMBL" id="NWD44459.1"/>
    </source>
</evidence>
<dbReference type="AlphaFoldDB" id="A0AAJ3H8H6"/>